<feature type="region of interest" description="Disordered" evidence="2">
    <location>
        <begin position="856"/>
        <end position="887"/>
    </location>
</feature>
<feature type="compositionally biased region" description="Low complexity" evidence="2">
    <location>
        <begin position="528"/>
        <end position="543"/>
    </location>
</feature>
<feature type="region of interest" description="Disordered" evidence="2">
    <location>
        <begin position="365"/>
        <end position="406"/>
    </location>
</feature>
<evidence type="ECO:0000313" key="4">
    <source>
        <dbReference type="EMBL" id="MED6263582.1"/>
    </source>
</evidence>
<evidence type="ECO:0000256" key="2">
    <source>
        <dbReference type="SAM" id="MobiDB-lite"/>
    </source>
</evidence>
<evidence type="ECO:0000256" key="1">
    <source>
        <dbReference type="SAM" id="Coils"/>
    </source>
</evidence>
<feature type="compositionally biased region" description="Polar residues" evidence="2">
    <location>
        <begin position="768"/>
        <end position="779"/>
    </location>
</feature>
<sequence>MPTISFSDCVLEWQLLGNAGAYTQPRGKNINVNNKAVKIAAVVVRVQQWILHEELHLKTAEETVKQDSGVQTDLLPAPLLEKLTSQVFIGQKNIIVEYPSKVVRARKKTVEDELLKHYALCRAEGRIRRKKLHYQLKKIANKRHLLDAKRKLQQLESTLSPGPESPQSPEMGSPSKLEEQPFVSRRHSFSADLLSRLYPQHTPIFRHYLKRNKSVERSLDSSPTADSISSKMIKTALSRVFRKSSGVKGRRVLKPLGGIASKVPWRGREDKSLKDFSVNQNVGTIKATASCEELDQRNLFESHKHRRWHSTDALMNKSNKYVEGHQGLSGWFEEQEEKDEGTSDCESLFSLDSLSSAYAAALAEHLTREDSGPSEAESSDSEMSKDSLTVENNRKLSTDKRHKQAVAPTYSQVTDLVLSSIQNCAREPSRDLCWSQETPVTSAEAYLSRDATRKPQGQSSLGAETVHKLIDDFRKLQTTSTSSYSVREPENLLALNDVWSSADVTESPRIDGDPLPIPRKILFLNAESNSSSPSPVSGNLSNSQSKSRHLSSEALNSSELDQFLEGSRESEALVASENTTPFNTPLEAPPTLDPTGCMLPKDFLKALQATSDAFQQSTFVPDGVLAVSGSSSPSVAMLRETPQPLIKEEAQGVEVQNGRELQLNYFRNTEWEETKSNEPSVALQREVVKLACKNSRKRNKDHRNAFMGCLKIPKRSDNGELETFSSAPGDSLEGVWSDDSNSSSDSKGESNSQGFHSSCADSNDRQDSAVSFSSPASDVQSIELEQSGQILESLPKHADTSLQYDTTVRDNEYVKRGDELQMPQAGSSVISREATLNARVLPGNLALKKKNIKTKRFRKSDVKTRPTYSSDSSLKTSDEDDEEMEGDKRHHCRLESKCFKVGRSSNEESCTSLSTRKCEMGIFKGNSGEGKKSDRDCIPTRHSLSLHDASKTMECGEEEKSCLIAKQSEAQHTLNCQDSLIHFASSDINPFVHQWQHSDSNQHCYRTPVFGSAADLSCKSPLLNSSEKRIVRCSSADNGLNGQNSPFNSHLSTYATNKGLSSTLSSIEDYREGVVTQLAVSQKAQAEICSQTINISSSCNNVTGPGINSSQVDEIMLVYSSEQESKTSKVQVQRREMHEHGTQTEYRLGPISNGGLKRKDRHKRSNTDVPLSQRNKVDIKKSPTWASMETMSAHLSKLIHSTSDLLGDVQEMRTGEVSKATPRSFNSSHHSLSFSDPNGRSKKDCSTQTALDVGIQTEELVTPIKSKSGVNEAGREQSRSYEVKVIVKVIGPEDKSVHSVVKKHTNTNETMQSMPDLRFNVSTVSQSGDDPLRSPGTEAATGSHRRAKSASSQVSKHGIIEDLGRRNYTVTSRSRKCFQSPSLTSNPSAFFKKQATFTDQSSSPILPVGTRLGSRQRGKQSIHFQPKYRNPQTSHSSKEDTLAPSVEMPKQDLTVFSTKSETMSLERVTEMSCSSPQESGTSSSSLRSSLDINTDIVKKKVSCKEEDNHRAGSEWQNHIFPTLRQADVPEQQASNFTCASGDFCVDSDHPLPFSNSRNQLKDDDMVSLVQSECSTEVLVNTEAATSVSSWDCHQKVPDDLPLHNKFTNWSGVRNQQQSQRSNKMKTTLTKDNRNCAEWDEMESRASTLDVVAQSDRRSREILKLRQERERVMATVHLSTGLTPLTVELTEAKLHYGLGETDALLKMLSPRSKEELQPLTSTATKQQLYDRHRRSIEVLRREREERLLTYRRARSLSPSKHPPPPETAPTPSCRKECHQLLGKEVIEATSLADHLKGAGQCPPDIEQLLRDYSRAREEARTEIAKARERLRERTELEKQRIQQQTLSQGIKDDLKHRTIISNSTLCTGSSLSLSSGPTSGYNSGNTAQPQLCNTPVLNQQVVGVQGLKLRTRPPACGFQSVKTKQTCLSALDVRLELPVSSFEPLMTSSPSPPVCVRRRTASFGSTSSISTGYQDITSTLVSQALNEVRLASLGDLGNLFSGKASAGWSHQGEERGIQAYYRCSSSPSVHGFLGAGELERPLDNLWNIICQMSKSPMYNQSVGSVWTRPLDDSTQLVYMLTDSSACHLSQPRDFCCISTQSKQGGLPVLAMQSVFEESLPRPSVDAIRGEMLPSCWILQPVTRGDQELTRVIYLLQVDIGTPSFPQRLLNTVARRQAGVIADLDVFLAS</sequence>
<feature type="region of interest" description="Disordered" evidence="2">
    <location>
        <begin position="1469"/>
        <end position="1488"/>
    </location>
</feature>
<feature type="region of interest" description="Disordered" evidence="2">
    <location>
        <begin position="1323"/>
        <end position="1360"/>
    </location>
</feature>
<dbReference type="EMBL" id="JAHUTJ010000299">
    <property type="protein sequence ID" value="MED6263582.1"/>
    <property type="molecule type" value="Genomic_DNA"/>
</dbReference>
<evidence type="ECO:0000259" key="3">
    <source>
        <dbReference type="PROSITE" id="PS50848"/>
    </source>
</evidence>
<dbReference type="PROSITE" id="PS50848">
    <property type="entry name" value="START"/>
    <property type="match status" value="1"/>
</dbReference>
<name>A0ABU7CKT8_9TELE</name>
<feature type="coiled-coil region" evidence="1">
    <location>
        <begin position="1804"/>
        <end position="1843"/>
    </location>
</feature>
<feature type="compositionally biased region" description="Polar residues" evidence="2">
    <location>
        <begin position="866"/>
        <end position="875"/>
    </location>
</feature>
<comment type="caution">
    <text evidence="4">The sequence shown here is derived from an EMBL/GenBank/DDBJ whole genome shotgun (WGS) entry which is preliminary data.</text>
</comment>
<protein>
    <recommendedName>
        <fullName evidence="3">START domain-containing protein</fullName>
    </recommendedName>
</protein>
<dbReference type="Pfam" id="PF01852">
    <property type="entry name" value="START"/>
    <property type="match status" value="1"/>
</dbReference>
<organism evidence="4 5">
    <name type="scientific">Characodon lateralis</name>
    <dbReference type="NCBI Taxonomy" id="208331"/>
    <lineage>
        <taxon>Eukaryota</taxon>
        <taxon>Metazoa</taxon>
        <taxon>Chordata</taxon>
        <taxon>Craniata</taxon>
        <taxon>Vertebrata</taxon>
        <taxon>Euteleostomi</taxon>
        <taxon>Actinopterygii</taxon>
        <taxon>Neopterygii</taxon>
        <taxon>Teleostei</taxon>
        <taxon>Neoteleostei</taxon>
        <taxon>Acanthomorphata</taxon>
        <taxon>Ovalentaria</taxon>
        <taxon>Atherinomorphae</taxon>
        <taxon>Cyprinodontiformes</taxon>
        <taxon>Goodeidae</taxon>
        <taxon>Characodon</taxon>
    </lineage>
</organism>
<feature type="compositionally biased region" description="Polar residues" evidence="2">
    <location>
        <begin position="1395"/>
        <end position="1404"/>
    </location>
</feature>
<feature type="region of interest" description="Disordered" evidence="2">
    <location>
        <begin position="1136"/>
        <end position="1176"/>
    </location>
</feature>
<dbReference type="SUPFAM" id="SSF55961">
    <property type="entry name" value="Bet v1-like"/>
    <property type="match status" value="1"/>
</dbReference>
<feature type="region of interest" description="Disordered" evidence="2">
    <location>
        <begin position="1751"/>
        <end position="1772"/>
    </location>
</feature>
<dbReference type="PANTHER" id="PTHR47117:SF8">
    <property type="entry name" value="KINESIN FAMILY MEMBER 16B"/>
    <property type="match status" value="1"/>
</dbReference>
<dbReference type="InterPro" id="IPR002913">
    <property type="entry name" value="START_lipid-bd_dom"/>
</dbReference>
<feature type="compositionally biased region" description="Low complexity" evidence="2">
    <location>
        <begin position="1224"/>
        <end position="1235"/>
    </location>
</feature>
<keyword evidence="5" id="KW-1185">Reference proteome</keyword>
<feature type="compositionally biased region" description="Low complexity" evidence="2">
    <location>
        <begin position="1472"/>
        <end position="1488"/>
    </location>
</feature>
<keyword evidence="1" id="KW-0175">Coiled coil</keyword>
<dbReference type="Proteomes" id="UP001352852">
    <property type="component" value="Unassembled WGS sequence"/>
</dbReference>
<dbReference type="InterPro" id="IPR023393">
    <property type="entry name" value="START-like_dom_sf"/>
</dbReference>
<dbReference type="Gene3D" id="3.30.530.20">
    <property type="match status" value="1"/>
</dbReference>
<feature type="compositionally biased region" description="Low complexity" evidence="2">
    <location>
        <begin position="737"/>
        <end position="752"/>
    </location>
</feature>
<feature type="region of interest" description="Disordered" evidence="2">
    <location>
        <begin position="1395"/>
        <end position="1446"/>
    </location>
</feature>
<dbReference type="PANTHER" id="PTHR47117">
    <property type="entry name" value="STAR-RELATED LIPID TRANSFER PROTEIN 9"/>
    <property type="match status" value="1"/>
</dbReference>
<proteinExistence type="predicted"/>
<feature type="region of interest" description="Disordered" evidence="2">
    <location>
        <begin position="567"/>
        <end position="591"/>
    </location>
</feature>
<reference evidence="4 5" key="1">
    <citation type="submission" date="2021-06" db="EMBL/GenBank/DDBJ databases">
        <authorList>
            <person name="Palmer J.M."/>
        </authorList>
    </citation>
    <scope>NUCLEOTIDE SEQUENCE [LARGE SCALE GENOMIC DNA]</scope>
    <source>
        <strain evidence="4 5">CL_MEX2019</strain>
        <tissue evidence="4">Muscle</tissue>
    </source>
</reference>
<feature type="compositionally biased region" description="Polar residues" evidence="2">
    <location>
        <begin position="157"/>
        <end position="170"/>
    </location>
</feature>
<accession>A0ABU7CKT8</accession>
<gene>
    <name evidence="4" type="ORF">CHARACLAT_005962</name>
</gene>
<feature type="region of interest" description="Disordered" evidence="2">
    <location>
        <begin position="1218"/>
        <end position="1245"/>
    </location>
</feature>
<evidence type="ECO:0000313" key="5">
    <source>
        <dbReference type="Proteomes" id="UP001352852"/>
    </source>
</evidence>
<feature type="region of interest" description="Disordered" evidence="2">
    <location>
        <begin position="157"/>
        <end position="181"/>
    </location>
</feature>
<feature type="domain" description="START" evidence="3">
    <location>
        <begin position="2045"/>
        <end position="2170"/>
    </location>
</feature>
<feature type="region of interest" description="Disordered" evidence="2">
    <location>
        <begin position="717"/>
        <end position="779"/>
    </location>
</feature>
<feature type="region of interest" description="Disordered" evidence="2">
    <location>
        <begin position="528"/>
        <end position="554"/>
    </location>
</feature>